<dbReference type="Gene3D" id="3.30.70.330">
    <property type="match status" value="1"/>
</dbReference>
<sequence>FFAPLKPTRVMVEYNSHGDATGEADVHFESHDDAVAAMAKE</sequence>
<proteinExistence type="predicted"/>
<dbReference type="EMBL" id="KB812571">
    <property type="protein sequence ID" value="EOA92791.1"/>
    <property type="molecule type" value="Genomic_DNA"/>
</dbReference>
<dbReference type="GO" id="GO:0003676">
    <property type="term" value="F:nucleic acid binding"/>
    <property type="evidence" value="ECO:0007669"/>
    <property type="project" value="InterPro"/>
</dbReference>
<evidence type="ECO:0000313" key="2">
    <source>
        <dbReference type="Proteomes" id="UP000296049"/>
    </source>
</evidence>
<dbReference type="InterPro" id="IPR012677">
    <property type="entry name" value="Nucleotide-bd_a/b_plait_sf"/>
</dbReference>
<feature type="non-terminal residue" evidence="1">
    <location>
        <position position="41"/>
    </location>
</feature>
<organism evidence="1 2">
    <name type="scientific">Anas platyrhynchos</name>
    <name type="common">Mallard</name>
    <name type="synonym">Anas boschas</name>
    <dbReference type="NCBI Taxonomy" id="8839"/>
    <lineage>
        <taxon>Eukaryota</taxon>
        <taxon>Metazoa</taxon>
        <taxon>Chordata</taxon>
        <taxon>Craniata</taxon>
        <taxon>Vertebrata</taxon>
        <taxon>Euteleostomi</taxon>
        <taxon>Archelosauria</taxon>
        <taxon>Archosauria</taxon>
        <taxon>Dinosauria</taxon>
        <taxon>Saurischia</taxon>
        <taxon>Theropoda</taxon>
        <taxon>Coelurosauria</taxon>
        <taxon>Aves</taxon>
        <taxon>Neognathae</taxon>
        <taxon>Galloanserae</taxon>
        <taxon>Anseriformes</taxon>
        <taxon>Anatidae</taxon>
        <taxon>Anatinae</taxon>
        <taxon>Anas</taxon>
    </lineage>
</organism>
<dbReference type="InterPro" id="IPR035979">
    <property type="entry name" value="RBD_domain_sf"/>
</dbReference>
<dbReference type="Proteomes" id="UP000296049">
    <property type="component" value="Unassembled WGS sequence"/>
</dbReference>
<reference evidence="2" key="1">
    <citation type="journal article" date="2013" name="Nat. Genet.">
        <title>The duck genome and transcriptome provide insight into an avian influenza virus reservoir species.</title>
        <authorList>
            <person name="Huang Y."/>
            <person name="Li Y."/>
            <person name="Burt D.W."/>
            <person name="Chen H."/>
            <person name="Zhang Y."/>
            <person name="Qian W."/>
            <person name="Kim H."/>
            <person name="Gan S."/>
            <person name="Zhao Y."/>
            <person name="Li J."/>
            <person name="Yi K."/>
            <person name="Feng H."/>
            <person name="Zhu P."/>
            <person name="Li B."/>
            <person name="Liu Q."/>
            <person name="Fairley S."/>
            <person name="Magor K.E."/>
            <person name="Du Z."/>
            <person name="Hu X."/>
            <person name="Goodman L."/>
            <person name="Tafer H."/>
            <person name="Vignal A."/>
            <person name="Lee T."/>
            <person name="Kim K.W."/>
            <person name="Sheng Z."/>
            <person name="An Y."/>
            <person name="Searle S."/>
            <person name="Herrero J."/>
            <person name="Groenen M.A."/>
            <person name="Crooijmans R.P."/>
            <person name="Faraut T."/>
            <person name="Cai Q."/>
            <person name="Webster R.G."/>
            <person name="Aldridge J.R."/>
            <person name="Warren W.C."/>
            <person name="Bartschat S."/>
            <person name="Kehr S."/>
            <person name="Marz M."/>
            <person name="Stadler P.F."/>
            <person name="Smith J."/>
            <person name="Kraus R.H."/>
            <person name="Zhao Y."/>
            <person name="Ren L."/>
            <person name="Fei J."/>
            <person name="Morisson M."/>
            <person name="Kaiser P."/>
            <person name="Griffin D.K."/>
            <person name="Rao M."/>
            <person name="Pitel F."/>
            <person name="Wang J."/>
            <person name="Li N."/>
        </authorList>
    </citation>
    <scope>NUCLEOTIDE SEQUENCE [LARGE SCALE GENOMIC DNA]</scope>
</reference>
<accession>R0J767</accession>
<protein>
    <submittedName>
        <fullName evidence="1">G-rich sequence factor 1</fullName>
    </submittedName>
</protein>
<gene>
    <name evidence="1" type="ORF">Anapl_19038</name>
</gene>
<dbReference type="AlphaFoldDB" id="R0J767"/>
<keyword evidence="2" id="KW-1185">Reference proteome</keyword>
<name>R0J767_ANAPL</name>
<dbReference type="SUPFAM" id="SSF54928">
    <property type="entry name" value="RNA-binding domain, RBD"/>
    <property type="match status" value="1"/>
</dbReference>
<feature type="non-terminal residue" evidence="1">
    <location>
        <position position="1"/>
    </location>
</feature>
<evidence type="ECO:0000313" key="1">
    <source>
        <dbReference type="EMBL" id="EOA92791.1"/>
    </source>
</evidence>